<evidence type="ECO:0000256" key="1">
    <source>
        <dbReference type="ARBA" id="ARBA00006620"/>
    </source>
</evidence>
<evidence type="ECO:0000256" key="6">
    <source>
        <dbReference type="ARBA" id="ARBA00022884"/>
    </source>
</evidence>
<dbReference type="InterPro" id="IPR012933">
    <property type="entry name" value="HicA_mRNA_interferase"/>
</dbReference>
<dbReference type="Pfam" id="PF07927">
    <property type="entry name" value="HicA_toxin"/>
    <property type="match status" value="1"/>
</dbReference>
<gene>
    <name evidence="8" type="ORF">COZ37_03125</name>
</gene>
<keyword evidence="4" id="KW-0255">Endonuclease</keyword>
<dbReference type="InterPro" id="IPR038570">
    <property type="entry name" value="HicA_sf"/>
</dbReference>
<keyword evidence="7" id="KW-0346">Stress response</keyword>
<dbReference type="SUPFAM" id="SSF54786">
    <property type="entry name" value="YcfA/nrd intein domain"/>
    <property type="match status" value="1"/>
</dbReference>
<dbReference type="Proteomes" id="UP000229703">
    <property type="component" value="Unassembled WGS sequence"/>
</dbReference>
<comment type="caution">
    <text evidence="8">The sequence shown here is derived from an EMBL/GenBank/DDBJ whole genome shotgun (WGS) entry which is preliminary data.</text>
</comment>
<organism evidence="8 9">
    <name type="scientific">bacterium (Candidatus Ratteibacteria) CG_4_10_14_3_um_filter_41_18</name>
    <dbReference type="NCBI Taxonomy" id="2014287"/>
    <lineage>
        <taxon>Bacteria</taxon>
        <taxon>Candidatus Ratteibacteria</taxon>
    </lineage>
</organism>
<evidence type="ECO:0000256" key="2">
    <source>
        <dbReference type="ARBA" id="ARBA00022649"/>
    </source>
</evidence>
<sequence>MRIPRDIGGEELVKILKKYGYQITRQTGSHIRLTTDVKGEHHITIPKHKFLRVGTISNILTDIANHLERNKEKLINDLFGEKKIDF</sequence>
<evidence type="ECO:0000313" key="8">
    <source>
        <dbReference type="EMBL" id="PIX77354.1"/>
    </source>
</evidence>
<dbReference type="GO" id="GO:0004519">
    <property type="term" value="F:endonuclease activity"/>
    <property type="evidence" value="ECO:0007669"/>
    <property type="project" value="UniProtKB-KW"/>
</dbReference>
<evidence type="ECO:0008006" key="10">
    <source>
        <dbReference type="Google" id="ProtNLM"/>
    </source>
</evidence>
<dbReference type="AlphaFoldDB" id="A0A2M7M3U2"/>
<evidence type="ECO:0000256" key="5">
    <source>
        <dbReference type="ARBA" id="ARBA00022801"/>
    </source>
</evidence>
<keyword evidence="2" id="KW-1277">Toxin-antitoxin system</keyword>
<reference evidence="9" key="1">
    <citation type="submission" date="2017-09" db="EMBL/GenBank/DDBJ databases">
        <title>Depth-based differentiation of microbial function through sediment-hosted aquifers and enrichment of novel symbionts in the deep terrestrial subsurface.</title>
        <authorList>
            <person name="Probst A.J."/>
            <person name="Ladd B."/>
            <person name="Jarett J.K."/>
            <person name="Geller-Mcgrath D.E."/>
            <person name="Sieber C.M.K."/>
            <person name="Emerson J.B."/>
            <person name="Anantharaman K."/>
            <person name="Thomas B.C."/>
            <person name="Malmstrom R."/>
            <person name="Stieglmeier M."/>
            <person name="Klingl A."/>
            <person name="Woyke T."/>
            <person name="Ryan C.M."/>
            <person name="Banfield J.F."/>
        </authorList>
    </citation>
    <scope>NUCLEOTIDE SEQUENCE [LARGE SCALE GENOMIC DNA]</scope>
</reference>
<comment type="similarity">
    <text evidence="1">Belongs to the HicA mRNA interferase family.</text>
</comment>
<dbReference type="GO" id="GO:0003729">
    <property type="term" value="F:mRNA binding"/>
    <property type="evidence" value="ECO:0007669"/>
    <property type="project" value="InterPro"/>
</dbReference>
<accession>A0A2M7M3U2</accession>
<keyword evidence="6" id="KW-0694">RNA-binding</keyword>
<keyword evidence="5" id="KW-0378">Hydrolase</keyword>
<evidence type="ECO:0000256" key="3">
    <source>
        <dbReference type="ARBA" id="ARBA00022722"/>
    </source>
</evidence>
<dbReference type="Gene3D" id="3.30.920.30">
    <property type="entry name" value="Hypothetical protein"/>
    <property type="match status" value="1"/>
</dbReference>
<keyword evidence="3" id="KW-0540">Nuclease</keyword>
<evidence type="ECO:0000256" key="4">
    <source>
        <dbReference type="ARBA" id="ARBA00022759"/>
    </source>
</evidence>
<protein>
    <recommendedName>
        <fullName evidence="10">Type II toxin-antitoxin system HicA family toxin</fullName>
    </recommendedName>
</protein>
<evidence type="ECO:0000256" key="7">
    <source>
        <dbReference type="ARBA" id="ARBA00023016"/>
    </source>
</evidence>
<evidence type="ECO:0000313" key="9">
    <source>
        <dbReference type="Proteomes" id="UP000229703"/>
    </source>
</evidence>
<dbReference type="GO" id="GO:0016787">
    <property type="term" value="F:hydrolase activity"/>
    <property type="evidence" value="ECO:0007669"/>
    <property type="project" value="UniProtKB-KW"/>
</dbReference>
<dbReference type="EMBL" id="PFJK01000141">
    <property type="protein sequence ID" value="PIX77354.1"/>
    <property type="molecule type" value="Genomic_DNA"/>
</dbReference>
<name>A0A2M7M3U2_9BACT</name>
<proteinExistence type="inferred from homology"/>